<proteinExistence type="predicted"/>
<dbReference type="InterPro" id="IPR017658">
    <property type="entry name" value="HhH-GPD_base_excis"/>
</dbReference>
<organism evidence="1 2">
    <name type="scientific">Longimycelium tulufanense</name>
    <dbReference type="NCBI Taxonomy" id="907463"/>
    <lineage>
        <taxon>Bacteria</taxon>
        <taxon>Bacillati</taxon>
        <taxon>Actinomycetota</taxon>
        <taxon>Actinomycetes</taxon>
        <taxon>Pseudonocardiales</taxon>
        <taxon>Pseudonocardiaceae</taxon>
        <taxon>Longimycelium</taxon>
    </lineage>
</organism>
<dbReference type="SUPFAM" id="SSF48150">
    <property type="entry name" value="DNA-glycosylase"/>
    <property type="match status" value="1"/>
</dbReference>
<dbReference type="AlphaFoldDB" id="A0A8J3FUG3"/>
<dbReference type="InterPro" id="IPR011257">
    <property type="entry name" value="DNA_glycosylase"/>
</dbReference>
<gene>
    <name evidence="1" type="ORF">GCM10012275_27420</name>
</gene>
<dbReference type="GO" id="GO:0003824">
    <property type="term" value="F:catalytic activity"/>
    <property type="evidence" value="ECO:0007669"/>
    <property type="project" value="InterPro"/>
</dbReference>
<comment type="caution">
    <text evidence="1">The sequence shown here is derived from an EMBL/GenBank/DDBJ whole genome shotgun (WGS) entry which is preliminary data.</text>
</comment>
<dbReference type="NCBIfam" id="TIGR03252">
    <property type="entry name" value="HhH-GPD-type base excision DNA repair protein"/>
    <property type="match status" value="1"/>
</dbReference>
<name>A0A8J3FUG3_9PSEU</name>
<sequence length="156" mass="17107">MERAFAAPKLLADRIGGLDAHRIAAMNPDEFAAACAGPPAIHRFPGSMARRLQALSEYLVERYDGRVEALWSDGDPDGVEVLRRLKDLPGFGDQKARIFLALLGKQMDVQPEGWRGAAGPYGEDGARRSAADVVDDRTLQEVRAFKKQMRTAAKKS</sequence>
<evidence type="ECO:0000313" key="2">
    <source>
        <dbReference type="Proteomes" id="UP000637578"/>
    </source>
</evidence>
<evidence type="ECO:0000313" key="1">
    <source>
        <dbReference type="EMBL" id="GGM54840.1"/>
    </source>
</evidence>
<reference evidence="1" key="1">
    <citation type="journal article" date="2014" name="Int. J. Syst. Evol. Microbiol.">
        <title>Complete genome sequence of Corynebacterium casei LMG S-19264T (=DSM 44701T), isolated from a smear-ripened cheese.</title>
        <authorList>
            <consortium name="US DOE Joint Genome Institute (JGI-PGF)"/>
            <person name="Walter F."/>
            <person name="Albersmeier A."/>
            <person name="Kalinowski J."/>
            <person name="Ruckert C."/>
        </authorList>
    </citation>
    <scope>NUCLEOTIDE SEQUENCE</scope>
    <source>
        <strain evidence="1">CGMCC 4.5737</strain>
    </source>
</reference>
<dbReference type="EMBL" id="BMMK01000011">
    <property type="protein sequence ID" value="GGM54840.1"/>
    <property type="molecule type" value="Genomic_DNA"/>
</dbReference>
<reference evidence="1" key="2">
    <citation type="submission" date="2020-09" db="EMBL/GenBank/DDBJ databases">
        <authorList>
            <person name="Sun Q."/>
            <person name="Zhou Y."/>
        </authorList>
    </citation>
    <scope>NUCLEOTIDE SEQUENCE</scope>
    <source>
        <strain evidence="1">CGMCC 4.5737</strain>
    </source>
</reference>
<accession>A0A8J3FUG3</accession>
<dbReference type="GO" id="GO:0006281">
    <property type="term" value="P:DNA repair"/>
    <property type="evidence" value="ECO:0007669"/>
    <property type="project" value="InterPro"/>
</dbReference>
<keyword evidence="2" id="KW-1185">Reference proteome</keyword>
<protein>
    <submittedName>
        <fullName evidence="1">(Fe-S)-cluster assembly protein</fullName>
    </submittedName>
</protein>
<dbReference type="Proteomes" id="UP000637578">
    <property type="component" value="Unassembled WGS sequence"/>
</dbReference>